<organism evidence="1 2">
    <name type="scientific">Eumeta variegata</name>
    <name type="common">Bagworm moth</name>
    <name type="synonym">Eumeta japonica</name>
    <dbReference type="NCBI Taxonomy" id="151549"/>
    <lineage>
        <taxon>Eukaryota</taxon>
        <taxon>Metazoa</taxon>
        <taxon>Ecdysozoa</taxon>
        <taxon>Arthropoda</taxon>
        <taxon>Hexapoda</taxon>
        <taxon>Insecta</taxon>
        <taxon>Pterygota</taxon>
        <taxon>Neoptera</taxon>
        <taxon>Endopterygota</taxon>
        <taxon>Lepidoptera</taxon>
        <taxon>Glossata</taxon>
        <taxon>Ditrysia</taxon>
        <taxon>Tineoidea</taxon>
        <taxon>Psychidae</taxon>
        <taxon>Oiketicinae</taxon>
        <taxon>Eumeta</taxon>
    </lineage>
</organism>
<evidence type="ECO:0000313" key="2">
    <source>
        <dbReference type="Proteomes" id="UP000299102"/>
    </source>
</evidence>
<dbReference type="OrthoDB" id="7487068at2759"/>
<gene>
    <name evidence="1" type="ORF">EVAR_76098_1</name>
</gene>
<reference evidence="1 2" key="1">
    <citation type="journal article" date="2019" name="Commun. Biol.">
        <title>The bagworm genome reveals a unique fibroin gene that provides high tensile strength.</title>
        <authorList>
            <person name="Kono N."/>
            <person name="Nakamura H."/>
            <person name="Ohtoshi R."/>
            <person name="Tomita M."/>
            <person name="Numata K."/>
            <person name="Arakawa K."/>
        </authorList>
    </citation>
    <scope>NUCLEOTIDE SEQUENCE [LARGE SCALE GENOMIC DNA]</scope>
</reference>
<evidence type="ECO:0008006" key="3">
    <source>
        <dbReference type="Google" id="ProtNLM"/>
    </source>
</evidence>
<dbReference type="Proteomes" id="UP000299102">
    <property type="component" value="Unassembled WGS sequence"/>
</dbReference>
<comment type="caution">
    <text evidence="1">The sequence shown here is derived from an EMBL/GenBank/DDBJ whole genome shotgun (WGS) entry which is preliminary data.</text>
</comment>
<protein>
    <recommendedName>
        <fullName evidence="3">Nucleic-acid-binding protein from transposon X-element</fullName>
    </recommendedName>
</protein>
<accession>A0A4C1W411</accession>
<name>A0A4C1W411_EUMVA</name>
<dbReference type="EMBL" id="BGZK01000471">
    <property type="protein sequence ID" value="GBP45791.1"/>
    <property type="molecule type" value="Genomic_DNA"/>
</dbReference>
<proteinExistence type="predicted"/>
<sequence length="186" mass="20207">MSASDRISEPRKQGFTPIGADAARHFAYSASANDERAVGRVGCGRRCVKYTEPHLTSECSLKLTDGSKPMCVNCGEGHTANHKGCPKEEILQTNLRRHNVKNVGERYGFRSVPLPPTTNVWTVNGSSGVDRSYREPNRFGTSKKIELGQDGKLSTSAFGEDIKTVMSIILLVKGTIGGAHVLERST</sequence>
<evidence type="ECO:0000313" key="1">
    <source>
        <dbReference type="EMBL" id="GBP45791.1"/>
    </source>
</evidence>
<keyword evidence="2" id="KW-1185">Reference proteome</keyword>
<dbReference type="AlphaFoldDB" id="A0A4C1W411"/>